<keyword evidence="1" id="KW-0805">Transcription regulation</keyword>
<dbReference type="InterPro" id="IPR011051">
    <property type="entry name" value="RmlC_Cupin_sf"/>
</dbReference>
<dbReference type="EMBL" id="CP042806">
    <property type="protein sequence ID" value="QEE30698.1"/>
    <property type="molecule type" value="Genomic_DNA"/>
</dbReference>
<dbReference type="SUPFAM" id="SSF46689">
    <property type="entry name" value="Homeodomain-like"/>
    <property type="match status" value="2"/>
</dbReference>
<dbReference type="PANTHER" id="PTHR46796:SF6">
    <property type="entry name" value="ARAC SUBFAMILY"/>
    <property type="match status" value="1"/>
</dbReference>
<dbReference type="PRINTS" id="PR00032">
    <property type="entry name" value="HTHARAC"/>
</dbReference>
<proteinExistence type="predicted"/>
<dbReference type="Pfam" id="PF12833">
    <property type="entry name" value="HTH_18"/>
    <property type="match status" value="1"/>
</dbReference>
<dbReference type="PROSITE" id="PS01124">
    <property type="entry name" value="HTH_ARAC_FAMILY_2"/>
    <property type="match status" value="1"/>
</dbReference>
<evidence type="ECO:0000259" key="4">
    <source>
        <dbReference type="PROSITE" id="PS01124"/>
    </source>
</evidence>
<dbReference type="InterPro" id="IPR018060">
    <property type="entry name" value="HTH_AraC"/>
</dbReference>
<keyword evidence="2" id="KW-0238">DNA-binding</keyword>
<evidence type="ECO:0000256" key="2">
    <source>
        <dbReference type="ARBA" id="ARBA00023125"/>
    </source>
</evidence>
<keyword evidence="3" id="KW-0804">Transcription</keyword>
<name>A0A5B9EF91_9BACT</name>
<reference evidence="5 6" key="1">
    <citation type="submission" date="2019-08" db="EMBL/GenBank/DDBJ databases">
        <title>Complete genome sequence of Terriglobus albidus strain ORNL.</title>
        <authorList>
            <person name="Podar M."/>
        </authorList>
    </citation>
    <scope>NUCLEOTIDE SEQUENCE [LARGE SCALE GENOMIC DNA]</scope>
    <source>
        <strain evidence="5 6">ORNL</strain>
    </source>
</reference>
<evidence type="ECO:0000313" key="5">
    <source>
        <dbReference type="EMBL" id="QEE30698.1"/>
    </source>
</evidence>
<evidence type="ECO:0000256" key="1">
    <source>
        <dbReference type="ARBA" id="ARBA00023015"/>
    </source>
</evidence>
<protein>
    <submittedName>
        <fullName evidence="5">Helix-turn-helix transcriptional regulator</fullName>
    </submittedName>
</protein>
<dbReference type="KEGG" id="talb:FTW19_23500"/>
<gene>
    <name evidence="5" type="ORF">FTW19_23500</name>
</gene>
<dbReference type="RefSeq" id="WP_147649996.1">
    <property type="nucleotide sequence ID" value="NZ_CP042806.1"/>
</dbReference>
<dbReference type="SUPFAM" id="SSF51182">
    <property type="entry name" value="RmlC-like cupins"/>
    <property type="match status" value="1"/>
</dbReference>
<dbReference type="GO" id="GO:0043565">
    <property type="term" value="F:sequence-specific DNA binding"/>
    <property type="evidence" value="ECO:0007669"/>
    <property type="project" value="InterPro"/>
</dbReference>
<organism evidence="5 6">
    <name type="scientific">Terriglobus albidus</name>
    <dbReference type="NCBI Taxonomy" id="1592106"/>
    <lineage>
        <taxon>Bacteria</taxon>
        <taxon>Pseudomonadati</taxon>
        <taxon>Acidobacteriota</taxon>
        <taxon>Terriglobia</taxon>
        <taxon>Terriglobales</taxon>
        <taxon>Acidobacteriaceae</taxon>
        <taxon>Terriglobus</taxon>
    </lineage>
</organism>
<keyword evidence="6" id="KW-1185">Reference proteome</keyword>
<dbReference type="InterPro" id="IPR018062">
    <property type="entry name" value="HTH_AraC-typ_CS"/>
</dbReference>
<dbReference type="InterPro" id="IPR009057">
    <property type="entry name" value="Homeodomain-like_sf"/>
</dbReference>
<sequence length="295" mass="33261">MSSADRILVIRNRDLVPLLPEPVQAAEQPWSGVVLERHSVKPMEIPEHEHGDLCLHLQLSGDSDFEWWTEGKNRVETTAPGSMIVLPAGTRDRLRWTGPSDRLLLSLKSNEIARLAEETTGSPEVNFSPQWSATDSGLRNLLMEMGRQVHDGWPLGSLYANLLSLDLQHHLLRKYAGGAYKSPVIKGGLPRPQLRRAMEFMNEHLTTDLRLDEIAEELEISPFHFARAFRSSTGQTPHQYLLDRRMDEAKALLRHSAASVGEIAVRCGFNSPVNFTRAFRERVGCTPTEWRLQAS</sequence>
<dbReference type="GO" id="GO:0003700">
    <property type="term" value="F:DNA-binding transcription factor activity"/>
    <property type="evidence" value="ECO:0007669"/>
    <property type="project" value="InterPro"/>
</dbReference>
<dbReference type="OrthoDB" id="121508at2"/>
<dbReference type="AlphaFoldDB" id="A0A5B9EF91"/>
<dbReference type="SMART" id="SM00342">
    <property type="entry name" value="HTH_ARAC"/>
    <property type="match status" value="1"/>
</dbReference>
<dbReference type="PROSITE" id="PS00041">
    <property type="entry name" value="HTH_ARAC_FAMILY_1"/>
    <property type="match status" value="1"/>
</dbReference>
<dbReference type="PANTHER" id="PTHR46796">
    <property type="entry name" value="HTH-TYPE TRANSCRIPTIONAL ACTIVATOR RHAS-RELATED"/>
    <property type="match status" value="1"/>
</dbReference>
<dbReference type="InterPro" id="IPR050204">
    <property type="entry name" value="AraC_XylS_family_regulators"/>
</dbReference>
<evidence type="ECO:0000313" key="6">
    <source>
        <dbReference type="Proteomes" id="UP000321820"/>
    </source>
</evidence>
<dbReference type="Proteomes" id="UP000321820">
    <property type="component" value="Chromosome"/>
</dbReference>
<accession>A0A5B9EF91</accession>
<dbReference type="Gene3D" id="1.10.10.60">
    <property type="entry name" value="Homeodomain-like"/>
    <property type="match status" value="2"/>
</dbReference>
<dbReference type="InterPro" id="IPR020449">
    <property type="entry name" value="Tscrpt_reg_AraC-type_HTH"/>
</dbReference>
<evidence type="ECO:0000256" key="3">
    <source>
        <dbReference type="ARBA" id="ARBA00023163"/>
    </source>
</evidence>
<feature type="domain" description="HTH araC/xylS-type" evidence="4">
    <location>
        <begin position="195"/>
        <end position="293"/>
    </location>
</feature>